<organism evidence="9 10">
    <name type="scientific">Cohnella thailandensis</name>
    <dbReference type="NCBI Taxonomy" id="557557"/>
    <lineage>
        <taxon>Bacteria</taxon>
        <taxon>Bacillati</taxon>
        <taxon>Bacillota</taxon>
        <taxon>Bacilli</taxon>
        <taxon>Bacillales</taxon>
        <taxon>Paenibacillaceae</taxon>
        <taxon>Cohnella</taxon>
    </lineage>
</organism>
<comment type="subcellular location">
    <subcellularLocation>
        <location evidence="1">Cell membrane</location>
        <topology evidence="1">Multi-pass membrane protein</topology>
    </subcellularLocation>
</comment>
<evidence type="ECO:0000256" key="6">
    <source>
        <dbReference type="ARBA" id="ARBA00023136"/>
    </source>
</evidence>
<feature type="domain" description="HAMP" evidence="8">
    <location>
        <begin position="322"/>
        <end position="377"/>
    </location>
</feature>
<dbReference type="Gene3D" id="3.30.565.10">
    <property type="entry name" value="Histidine kinase-like ATPase, C-terminal domain"/>
    <property type="match status" value="1"/>
</dbReference>
<keyword evidence="7" id="KW-0812">Transmembrane</keyword>
<accession>A0A841SUN0</accession>
<evidence type="ECO:0000256" key="7">
    <source>
        <dbReference type="SAM" id="Phobius"/>
    </source>
</evidence>
<dbReference type="RefSeq" id="WP_185120182.1">
    <property type="nucleotide sequence ID" value="NZ_JACJVQ010000008.1"/>
</dbReference>
<dbReference type="InterPro" id="IPR003660">
    <property type="entry name" value="HAMP_dom"/>
</dbReference>
<dbReference type="Pfam" id="PF02518">
    <property type="entry name" value="HATPase_c"/>
    <property type="match status" value="1"/>
</dbReference>
<comment type="caution">
    <text evidence="9">The sequence shown here is derived from an EMBL/GenBank/DDBJ whole genome shotgun (WGS) entry which is preliminary data.</text>
</comment>
<dbReference type="EMBL" id="JACJVQ010000008">
    <property type="protein sequence ID" value="MBB6634962.1"/>
    <property type="molecule type" value="Genomic_DNA"/>
</dbReference>
<keyword evidence="4" id="KW-0808">Transferase</keyword>
<keyword evidence="7" id="KW-1133">Transmembrane helix</keyword>
<sequence>MFRLNSIRSVLFVTFSGIIALILAISLLLFYWWSSDTLRKQAADSISASSTAVKEKLDLEYQKMDAVSQTILYSNLVKERFLDFSGREAATNEEAQVVLQAAKDLAEILVAMNGPALPVQQINLYDFQGNRFGSGFDNRRMKIDLEDKSWYPAVLDTDIGKIITEPEVDEQLRHVLPTREDVYSVSLLRLFRDRYNSPEGIVEVKQSVTNLFKSVSSSLKDRVIVYDDNGNLIYPPGPATESDQAYVRQFLAHSGGGRMENPDTGAQELFEVAHSSITGWNSAVIRSEQELFEPLRTFTKMFSILCVGILLLAVLLTFLAAKKITEPIARLHRSIKSTDLDNLAAPAPLARTSGINELDRLQIAFGKMGERLHYSMEQLMLAQRQELQAKLVALQSQINPHFLYNTLATIGVMAEEGMNGEIVEMIESLSDLMRYVSSDDTSLVELGTELDQTRNFLSCFGFRYGTKLSFGFEIEEAARKVEVPKLIVQPLVENAAKYGTKEEPPWSISVRAYSEGTLWFVEVRDNGPGFDRENLARFREQTEKIDRSGETPSLQVGGMGLLNVYIRLKLLYGNRMTFRMEDAPDGGAIVTIGGTYPSGSGG</sequence>
<keyword evidence="2" id="KW-1003">Cell membrane</keyword>
<evidence type="ECO:0000256" key="5">
    <source>
        <dbReference type="ARBA" id="ARBA00022777"/>
    </source>
</evidence>
<dbReference type="PROSITE" id="PS50885">
    <property type="entry name" value="HAMP"/>
    <property type="match status" value="1"/>
</dbReference>
<dbReference type="PANTHER" id="PTHR34220:SF7">
    <property type="entry name" value="SENSOR HISTIDINE KINASE YPDA"/>
    <property type="match status" value="1"/>
</dbReference>
<dbReference type="PANTHER" id="PTHR34220">
    <property type="entry name" value="SENSOR HISTIDINE KINASE YPDA"/>
    <property type="match status" value="1"/>
</dbReference>
<dbReference type="SUPFAM" id="SSF55874">
    <property type="entry name" value="ATPase domain of HSP90 chaperone/DNA topoisomerase II/histidine kinase"/>
    <property type="match status" value="1"/>
</dbReference>
<evidence type="ECO:0000256" key="2">
    <source>
        <dbReference type="ARBA" id="ARBA00022475"/>
    </source>
</evidence>
<evidence type="ECO:0000313" key="10">
    <source>
        <dbReference type="Proteomes" id="UP000535838"/>
    </source>
</evidence>
<dbReference type="GO" id="GO:0005886">
    <property type="term" value="C:plasma membrane"/>
    <property type="evidence" value="ECO:0007669"/>
    <property type="project" value="UniProtKB-SubCell"/>
</dbReference>
<keyword evidence="6 7" id="KW-0472">Membrane</keyword>
<dbReference type="GO" id="GO:0000155">
    <property type="term" value="F:phosphorelay sensor kinase activity"/>
    <property type="evidence" value="ECO:0007669"/>
    <property type="project" value="InterPro"/>
</dbReference>
<gene>
    <name evidence="9" type="ORF">H7B67_12645</name>
</gene>
<dbReference type="Proteomes" id="UP000535838">
    <property type="component" value="Unassembled WGS sequence"/>
</dbReference>
<dbReference type="Gene3D" id="6.10.340.10">
    <property type="match status" value="1"/>
</dbReference>
<evidence type="ECO:0000313" key="9">
    <source>
        <dbReference type="EMBL" id="MBB6634962.1"/>
    </source>
</evidence>
<dbReference type="InterPro" id="IPR036890">
    <property type="entry name" value="HATPase_C_sf"/>
</dbReference>
<evidence type="ECO:0000259" key="8">
    <source>
        <dbReference type="PROSITE" id="PS50885"/>
    </source>
</evidence>
<keyword evidence="3" id="KW-0597">Phosphoprotein</keyword>
<feature type="transmembrane region" description="Helical" evidence="7">
    <location>
        <begin position="12"/>
        <end position="33"/>
    </location>
</feature>
<dbReference type="Pfam" id="PF06580">
    <property type="entry name" value="His_kinase"/>
    <property type="match status" value="1"/>
</dbReference>
<dbReference type="AlphaFoldDB" id="A0A841SUN0"/>
<proteinExistence type="predicted"/>
<keyword evidence="5 9" id="KW-0418">Kinase</keyword>
<dbReference type="InterPro" id="IPR050640">
    <property type="entry name" value="Bact_2-comp_sensor_kinase"/>
</dbReference>
<dbReference type="InterPro" id="IPR003594">
    <property type="entry name" value="HATPase_dom"/>
</dbReference>
<evidence type="ECO:0000256" key="3">
    <source>
        <dbReference type="ARBA" id="ARBA00022553"/>
    </source>
</evidence>
<protein>
    <submittedName>
        <fullName evidence="9">Sensor histidine kinase</fullName>
    </submittedName>
</protein>
<reference evidence="9 10" key="1">
    <citation type="submission" date="2020-08" db="EMBL/GenBank/DDBJ databases">
        <title>Cohnella phylogeny.</title>
        <authorList>
            <person name="Dunlap C."/>
        </authorList>
    </citation>
    <scope>NUCLEOTIDE SEQUENCE [LARGE SCALE GENOMIC DNA]</scope>
    <source>
        <strain evidence="9 10">DSM 25241</strain>
    </source>
</reference>
<evidence type="ECO:0000256" key="1">
    <source>
        <dbReference type="ARBA" id="ARBA00004651"/>
    </source>
</evidence>
<feature type="transmembrane region" description="Helical" evidence="7">
    <location>
        <begin position="301"/>
        <end position="321"/>
    </location>
</feature>
<evidence type="ECO:0000256" key="4">
    <source>
        <dbReference type="ARBA" id="ARBA00022679"/>
    </source>
</evidence>
<dbReference type="InterPro" id="IPR010559">
    <property type="entry name" value="Sig_transdc_His_kin_internal"/>
</dbReference>
<keyword evidence="10" id="KW-1185">Reference proteome</keyword>
<name>A0A841SUN0_9BACL</name>
<dbReference type="SMART" id="SM00304">
    <property type="entry name" value="HAMP"/>
    <property type="match status" value="1"/>
</dbReference>